<dbReference type="eggNOG" id="KOG2515">
    <property type="taxonomic scope" value="Eukaryota"/>
</dbReference>
<sequence>MTRHEPSGMNDLNREETSRYVDLNSCSYVIDVDMPKSPREPDFREMPETWKPIASKPFIDITRSTGFFGFLRAFYVPYFSVKANVMTTYTLYKQI</sequence>
<dbReference type="WBParaSite" id="Csp11.Scaffold629.g8943.t1">
    <property type="protein sequence ID" value="Csp11.Scaffold629.g8943.t1"/>
    <property type="gene ID" value="Csp11.Scaffold629.g8943"/>
</dbReference>
<proteinExistence type="predicted"/>
<accession>A0A1I7UFZ9</accession>
<evidence type="ECO:0000313" key="2">
    <source>
        <dbReference type="WBParaSite" id="Csp11.Scaffold629.g8943.t1"/>
    </source>
</evidence>
<dbReference type="Proteomes" id="UP000095282">
    <property type="component" value="Unplaced"/>
</dbReference>
<evidence type="ECO:0000313" key="1">
    <source>
        <dbReference type="Proteomes" id="UP000095282"/>
    </source>
</evidence>
<dbReference type="UniPathway" id="UPA00378"/>
<organism evidence="1 2">
    <name type="scientific">Caenorhabditis tropicalis</name>
    <dbReference type="NCBI Taxonomy" id="1561998"/>
    <lineage>
        <taxon>Eukaryota</taxon>
        <taxon>Metazoa</taxon>
        <taxon>Ecdysozoa</taxon>
        <taxon>Nematoda</taxon>
        <taxon>Chromadorea</taxon>
        <taxon>Rhabditida</taxon>
        <taxon>Rhabditina</taxon>
        <taxon>Rhabditomorpha</taxon>
        <taxon>Rhabditoidea</taxon>
        <taxon>Rhabditidae</taxon>
        <taxon>Peloderinae</taxon>
        <taxon>Caenorhabditis</taxon>
    </lineage>
</organism>
<reference evidence="2" key="1">
    <citation type="submission" date="2016-11" db="UniProtKB">
        <authorList>
            <consortium name="WormBaseParasite"/>
        </authorList>
    </citation>
    <scope>IDENTIFICATION</scope>
</reference>
<dbReference type="STRING" id="1561998.A0A1I7UFZ9"/>
<keyword evidence="1" id="KW-1185">Reference proteome</keyword>
<protein>
    <submittedName>
        <fullName evidence="2">Mannosyltransferase</fullName>
    </submittedName>
</protein>
<name>A0A1I7UFZ9_9PELO</name>
<dbReference type="AlphaFoldDB" id="A0A1I7UFZ9"/>